<organism evidence="4 5">
    <name type="scientific">Brachybacterium fresconis</name>
    <dbReference type="NCBI Taxonomy" id="173363"/>
    <lineage>
        <taxon>Bacteria</taxon>
        <taxon>Bacillati</taxon>
        <taxon>Actinomycetota</taxon>
        <taxon>Actinomycetes</taxon>
        <taxon>Micrococcales</taxon>
        <taxon>Dermabacteraceae</taxon>
        <taxon>Brachybacterium</taxon>
    </lineage>
</organism>
<dbReference type="InterPro" id="IPR011990">
    <property type="entry name" value="TPR-like_helical_dom_sf"/>
</dbReference>
<evidence type="ECO:0000259" key="3">
    <source>
        <dbReference type="SMART" id="SM01043"/>
    </source>
</evidence>
<dbReference type="Pfam" id="PF03704">
    <property type="entry name" value="BTAD"/>
    <property type="match status" value="1"/>
</dbReference>
<comment type="caution">
    <text evidence="4">The sequence shown here is derived from an EMBL/GenBank/DDBJ whole genome shotgun (WGS) entry which is preliminary data.</text>
</comment>
<dbReference type="SUPFAM" id="SSF46894">
    <property type="entry name" value="C-terminal effector domain of the bipartite response regulators"/>
    <property type="match status" value="1"/>
</dbReference>
<dbReference type="InterPro" id="IPR027417">
    <property type="entry name" value="P-loop_NTPase"/>
</dbReference>
<dbReference type="Gene3D" id="2.30.30.940">
    <property type="match status" value="1"/>
</dbReference>
<keyword evidence="4" id="KW-0238">DNA-binding</keyword>
<evidence type="ECO:0000256" key="1">
    <source>
        <dbReference type="ARBA" id="ARBA00023015"/>
    </source>
</evidence>
<dbReference type="SUPFAM" id="SSF48452">
    <property type="entry name" value="TPR-like"/>
    <property type="match status" value="1"/>
</dbReference>
<evidence type="ECO:0000313" key="4">
    <source>
        <dbReference type="EMBL" id="MBP2410980.1"/>
    </source>
</evidence>
<dbReference type="InterPro" id="IPR016032">
    <property type="entry name" value="Sig_transdc_resp-reg_C-effctor"/>
</dbReference>
<reference evidence="4 5" key="1">
    <citation type="submission" date="2021-03" db="EMBL/GenBank/DDBJ databases">
        <title>Sequencing the genomes of 1000 actinobacteria strains.</title>
        <authorList>
            <person name="Klenk H.-P."/>
        </authorList>
    </citation>
    <scope>NUCLEOTIDE SEQUENCE [LARGE SCALE GENOMIC DNA]</scope>
    <source>
        <strain evidence="4 5">DSM 14564</strain>
    </source>
</reference>
<proteinExistence type="predicted"/>
<dbReference type="Gene3D" id="1.25.40.10">
    <property type="entry name" value="Tetratricopeptide repeat domain"/>
    <property type="match status" value="1"/>
</dbReference>
<dbReference type="Gene3D" id="3.40.50.300">
    <property type="entry name" value="P-loop containing nucleotide triphosphate hydrolases"/>
    <property type="match status" value="2"/>
</dbReference>
<keyword evidence="1" id="KW-0805">Transcription regulation</keyword>
<dbReference type="Proteomes" id="UP000698222">
    <property type="component" value="Unassembled WGS sequence"/>
</dbReference>
<dbReference type="Pfam" id="PF13604">
    <property type="entry name" value="AAA_30"/>
    <property type="match status" value="1"/>
</dbReference>
<dbReference type="InterPro" id="IPR036388">
    <property type="entry name" value="WH-like_DNA-bd_sf"/>
</dbReference>
<keyword evidence="5" id="KW-1185">Reference proteome</keyword>
<name>A0ABS4YQB0_9MICO</name>
<gene>
    <name evidence="4" type="ORF">JOF44_003883</name>
</gene>
<dbReference type="PANTHER" id="PTHR35807:SF1">
    <property type="entry name" value="TRANSCRIPTIONAL REGULATOR REDD"/>
    <property type="match status" value="1"/>
</dbReference>
<dbReference type="InterPro" id="IPR005158">
    <property type="entry name" value="BTAD"/>
</dbReference>
<dbReference type="Gene3D" id="1.10.10.10">
    <property type="entry name" value="Winged helix-like DNA-binding domain superfamily/Winged helix DNA-binding domain"/>
    <property type="match status" value="1"/>
</dbReference>
<dbReference type="PANTHER" id="PTHR35807">
    <property type="entry name" value="TRANSCRIPTIONAL REGULATOR REDD-RELATED"/>
    <property type="match status" value="1"/>
</dbReference>
<evidence type="ECO:0000313" key="5">
    <source>
        <dbReference type="Proteomes" id="UP000698222"/>
    </source>
</evidence>
<protein>
    <submittedName>
        <fullName evidence="4">DNA-binding SARP family transcriptional activator</fullName>
    </submittedName>
</protein>
<keyword evidence="2" id="KW-0804">Transcription</keyword>
<feature type="domain" description="Bacterial transcriptional activator" evidence="3">
    <location>
        <begin position="92"/>
        <end position="214"/>
    </location>
</feature>
<accession>A0ABS4YQB0</accession>
<dbReference type="SUPFAM" id="SSF52540">
    <property type="entry name" value="P-loop containing nucleoside triphosphate hydrolases"/>
    <property type="match status" value="2"/>
</dbReference>
<dbReference type="InterPro" id="IPR051677">
    <property type="entry name" value="AfsR-DnrI-RedD_regulator"/>
</dbReference>
<dbReference type="EMBL" id="JAGIOC010000001">
    <property type="protein sequence ID" value="MBP2410980.1"/>
    <property type="molecule type" value="Genomic_DNA"/>
</dbReference>
<sequence length="551" mass="59677">MDPRLKLLSTVSWRSRPIPGERMRTLLRTLAEAGPRGLSAEALIDAIWADDPPEHPSKALQVLVSRTRTQTTAEAIERTTTGYRLALQTADIDLWALDILTTDAEAALTVGDIPRALELARTAIDLGEDSRAVRVIAVATAKQGRHREALPELTRLHEANPFDEKLTAEFLRALAGAKGTPAALQAYADVQTRLAEDLGSSSGPALQAVHQELLAMDEPVRSGVRYAATSLLGRDDDLEQVTGLLSSARLVTIVGPGGLGKTTAMSALRRAWEKEHGSGSVVGLAPSAVAAQVLADDLGIRCENTAKWWQNHLIHGTDFEAGQLVIIDEASLAGTLSLDRITHLAERVGAKALLVGDYGQLQSVDAGGAFGLLVGDRNEAPELVDVHRFTHEWEKTASLALRHGRTQVIDTYLDHHRIHEGEAEAMTDAAYTAWRADRNEGLVSVLIAETRDDVSVLNQRARADLILDGTLKPGREVELNDGTTAGVGDTIITRRNDRRLRNAKDWVRNGDTWTIKDVRDDGSITVRPTGRRFGGSIILPAPYVAEHVDLG</sequence>
<dbReference type="SMART" id="SM01043">
    <property type="entry name" value="BTAD"/>
    <property type="match status" value="1"/>
</dbReference>
<dbReference type="GO" id="GO:0003677">
    <property type="term" value="F:DNA binding"/>
    <property type="evidence" value="ECO:0007669"/>
    <property type="project" value="UniProtKB-KW"/>
</dbReference>
<evidence type="ECO:0000256" key="2">
    <source>
        <dbReference type="ARBA" id="ARBA00023163"/>
    </source>
</evidence>